<sequence>MTDDLQSDGLLAGRVAIITGAGRGIGFAVAERFAALGASLVLVDDGSGIDGRDPEKGLIEQQREALIAKGADGARLAALEIDIASPEAAARAVDLAITQFGAVDIVVNNAAILRDAMIFKGDPADFDRVLQVNLSAAYYLAHAATPKMREQAKAGRPGGRLINMVSSAAFYGNFGVSAYASAKAGLLGLTRVQALELERAGITANAIMPFAATRVTESLPPVTDLLKEYRARALQLPAQPVAVACAWLASDLGAGISGQLIGVRGGDVFLMSQPRPIAHAIAQDQPWDEQGLASAAATNFSEHYFAIQSDLDAFNTDPIIQG</sequence>
<accession>A0A5A7NCU2</accession>
<gene>
    <name evidence="4" type="ORF">JCM17846_24480</name>
</gene>
<dbReference type="EMBL" id="BKCN01000013">
    <property type="protein sequence ID" value="GER04766.1"/>
    <property type="molecule type" value="Genomic_DNA"/>
</dbReference>
<name>A0A5A7NCU2_9PROT</name>
<dbReference type="InterPro" id="IPR020904">
    <property type="entry name" value="Sc_DH/Rdtase_CS"/>
</dbReference>
<feature type="domain" description="Ketoreductase" evidence="3">
    <location>
        <begin position="14"/>
        <end position="213"/>
    </location>
</feature>
<evidence type="ECO:0000313" key="5">
    <source>
        <dbReference type="Proteomes" id="UP000324996"/>
    </source>
</evidence>
<dbReference type="SMART" id="SM00822">
    <property type="entry name" value="PKS_KR"/>
    <property type="match status" value="1"/>
</dbReference>
<evidence type="ECO:0000256" key="1">
    <source>
        <dbReference type="ARBA" id="ARBA00006484"/>
    </source>
</evidence>
<keyword evidence="5" id="KW-1185">Reference proteome</keyword>
<organism evidence="4 5">
    <name type="scientific">Iodidimonas nitroreducens</name>
    <dbReference type="NCBI Taxonomy" id="1236968"/>
    <lineage>
        <taxon>Bacteria</taxon>
        <taxon>Pseudomonadati</taxon>
        <taxon>Pseudomonadota</taxon>
        <taxon>Alphaproteobacteria</taxon>
        <taxon>Iodidimonadales</taxon>
        <taxon>Iodidimonadaceae</taxon>
        <taxon>Iodidimonas</taxon>
    </lineage>
</organism>
<reference evidence="4 5" key="1">
    <citation type="submission" date="2019-09" db="EMBL/GenBank/DDBJ databases">
        <title>NBRP : Genome information of microbial organism related human and environment.</title>
        <authorList>
            <person name="Hattori M."/>
            <person name="Oshima K."/>
            <person name="Inaba H."/>
            <person name="Suda W."/>
            <person name="Sakamoto M."/>
            <person name="Iino T."/>
            <person name="Kitahara M."/>
            <person name="Oshida Y."/>
            <person name="Iida T."/>
            <person name="Kudo T."/>
            <person name="Itoh T."/>
            <person name="Ohkuma M."/>
        </authorList>
    </citation>
    <scope>NUCLEOTIDE SEQUENCE [LARGE SCALE GENOMIC DNA]</scope>
    <source>
        <strain evidence="4 5">Q-1</strain>
    </source>
</reference>
<dbReference type="PANTHER" id="PTHR45024">
    <property type="entry name" value="DEHYDROGENASES, SHORT CHAIN"/>
    <property type="match status" value="1"/>
</dbReference>
<dbReference type="PRINTS" id="PR00080">
    <property type="entry name" value="SDRFAMILY"/>
</dbReference>
<dbReference type="Gene3D" id="3.40.50.720">
    <property type="entry name" value="NAD(P)-binding Rossmann-like Domain"/>
    <property type="match status" value="1"/>
</dbReference>
<dbReference type="InterPro" id="IPR036291">
    <property type="entry name" value="NAD(P)-bd_dom_sf"/>
</dbReference>
<comment type="similarity">
    <text evidence="1">Belongs to the short-chain dehydrogenases/reductases (SDR) family.</text>
</comment>
<evidence type="ECO:0000259" key="3">
    <source>
        <dbReference type="SMART" id="SM00822"/>
    </source>
</evidence>
<evidence type="ECO:0000256" key="2">
    <source>
        <dbReference type="ARBA" id="ARBA00023002"/>
    </source>
</evidence>
<dbReference type="InterPro" id="IPR051687">
    <property type="entry name" value="Peroxisomal_Beta-Oxidation"/>
</dbReference>
<protein>
    <submittedName>
        <fullName evidence="4">3-hydroxyacyl-CoA dehydrogenase</fullName>
    </submittedName>
</protein>
<dbReference type="Proteomes" id="UP000324996">
    <property type="component" value="Unassembled WGS sequence"/>
</dbReference>
<comment type="caution">
    <text evidence="4">The sequence shown here is derived from an EMBL/GenBank/DDBJ whole genome shotgun (WGS) entry which is preliminary data.</text>
</comment>
<dbReference type="PANTHER" id="PTHR45024:SF2">
    <property type="entry name" value="SCP2 DOMAIN-CONTAINING PROTEIN"/>
    <property type="match status" value="1"/>
</dbReference>
<dbReference type="PRINTS" id="PR00081">
    <property type="entry name" value="GDHRDH"/>
</dbReference>
<dbReference type="InterPro" id="IPR057326">
    <property type="entry name" value="KR_dom"/>
</dbReference>
<dbReference type="PROSITE" id="PS00061">
    <property type="entry name" value="ADH_SHORT"/>
    <property type="match status" value="1"/>
</dbReference>
<evidence type="ECO:0000313" key="4">
    <source>
        <dbReference type="EMBL" id="GER04766.1"/>
    </source>
</evidence>
<dbReference type="SUPFAM" id="SSF51735">
    <property type="entry name" value="NAD(P)-binding Rossmann-fold domains"/>
    <property type="match status" value="1"/>
</dbReference>
<dbReference type="Pfam" id="PF13561">
    <property type="entry name" value="adh_short_C2"/>
    <property type="match status" value="1"/>
</dbReference>
<proteinExistence type="inferred from homology"/>
<dbReference type="InterPro" id="IPR002347">
    <property type="entry name" value="SDR_fam"/>
</dbReference>
<dbReference type="AlphaFoldDB" id="A0A5A7NCU2"/>
<dbReference type="RefSeq" id="WP_042086266.1">
    <property type="nucleotide sequence ID" value="NZ_BKCN01000013.1"/>
</dbReference>
<dbReference type="GO" id="GO:0016491">
    <property type="term" value="F:oxidoreductase activity"/>
    <property type="evidence" value="ECO:0007669"/>
    <property type="project" value="UniProtKB-KW"/>
</dbReference>
<keyword evidence="2" id="KW-0560">Oxidoreductase</keyword>